<dbReference type="PANTHER" id="PTHR42850">
    <property type="entry name" value="METALLOPHOSPHOESTERASE"/>
    <property type="match status" value="1"/>
</dbReference>
<dbReference type="GO" id="GO:0110154">
    <property type="term" value="P:RNA decapping"/>
    <property type="evidence" value="ECO:0007669"/>
    <property type="project" value="TreeGrafter"/>
</dbReference>
<dbReference type="STRING" id="1844972.A7K91_00390"/>
<dbReference type="OrthoDB" id="384253at2"/>
<evidence type="ECO:0000313" key="3">
    <source>
        <dbReference type="Proteomes" id="UP000092024"/>
    </source>
</evidence>
<dbReference type="GO" id="GO:0008803">
    <property type="term" value="F:bis(5'-nucleosyl)-tetraphosphatase (symmetrical) activity"/>
    <property type="evidence" value="ECO:0007669"/>
    <property type="project" value="TreeGrafter"/>
</dbReference>
<sequence>MSRILMISDIHGCIKPFNELLDAVKYIPTEDKLILLGDYVDRGPQSKETVERVKELVQNYNVIALKGNHNQRLVDLIRTDGEEVQPKFLEHGGMQTLQSYCPFMTEDCNEELIKQAREYVRDHYNTHIAFLESLPLYHEDLYHIYVHAGLNPKYANWREQSDYDFMYIKGEFHQSKPFTEKPIIFGHTRTIELHDSPDIWFGQGKIGIDGGCAYGMQLNCLIYDDGHYYTADIKNS</sequence>
<dbReference type="Pfam" id="PF00149">
    <property type="entry name" value="Metallophos"/>
    <property type="match status" value="1"/>
</dbReference>
<protein>
    <submittedName>
        <fullName evidence="2">Metallophosphoesterase</fullName>
    </submittedName>
</protein>
<dbReference type="SUPFAM" id="SSF56300">
    <property type="entry name" value="Metallo-dependent phosphatases"/>
    <property type="match status" value="1"/>
</dbReference>
<dbReference type="Proteomes" id="UP000092024">
    <property type="component" value="Unassembled WGS sequence"/>
</dbReference>
<reference evidence="2 3" key="1">
    <citation type="submission" date="2016-05" db="EMBL/GenBank/DDBJ databases">
        <title>Paenibacillus oryzae. sp. nov., isolated from the rice root.</title>
        <authorList>
            <person name="Zhang J."/>
            <person name="Zhang X."/>
        </authorList>
    </citation>
    <scope>NUCLEOTIDE SEQUENCE [LARGE SCALE GENOMIC DNA]</scope>
    <source>
        <strain evidence="2 3">1DrF-4</strain>
    </source>
</reference>
<dbReference type="InterPro" id="IPR004843">
    <property type="entry name" value="Calcineurin-like_PHP"/>
</dbReference>
<name>A0A1A5YHV1_9BACL</name>
<dbReference type="GO" id="GO:0016791">
    <property type="term" value="F:phosphatase activity"/>
    <property type="evidence" value="ECO:0007669"/>
    <property type="project" value="TreeGrafter"/>
</dbReference>
<organism evidence="2 3">
    <name type="scientific">Paenibacillus oryzae</name>
    <dbReference type="NCBI Taxonomy" id="1844972"/>
    <lineage>
        <taxon>Bacteria</taxon>
        <taxon>Bacillati</taxon>
        <taxon>Bacillota</taxon>
        <taxon>Bacilli</taxon>
        <taxon>Bacillales</taxon>
        <taxon>Paenibacillaceae</taxon>
        <taxon>Paenibacillus</taxon>
    </lineage>
</organism>
<comment type="caution">
    <text evidence="2">The sequence shown here is derived from an EMBL/GenBank/DDBJ whole genome shotgun (WGS) entry which is preliminary data.</text>
</comment>
<dbReference type="PANTHER" id="PTHR42850:SF4">
    <property type="entry name" value="ZINC-DEPENDENT ENDOPOLYPHOSPHATASE"/>
    <property type="match status" value="1"/>
</dbReference>
<gene>
    <name evidence="2" type="ORF">A7K91_00390</name>
</gene>
<evidence type="ECO:0000313" key="2">
    <source>
        <dbReference type="EMBL" id="OBR65172.1"/>
    </source>
</evidence>
<dbReference type="CDD" id="cd00144">
    <property type="entry name" value="MPP_PPP_family"/>
    <property type="match status" value="1"/>
</dbReference>
<dbReference type="InterPro" id="IPR050126">
    <property type="entry name" value="Ap4A_hydrolase"/>
</dbReference>
<dbReference type="AlphaFoldDB" id="A0A1A5YHV1"/>
<evidence type="ECO:0000259" key="1">
    <source>
        <dbReference type="Pfam" id="PF00149"/>
    </source>
</evidence>
<dbReference type="Gene3D" id="3.60.21.10">
    <property type="match status" value="1"/>
</dbReference>
<keyword evidence="3" id="KW-1185">Reference proteome</keyword>
<dbReference type="InterPro" id="IPR029052">
    <property type="entry name" value="Metallo-depent_PP-like"/>
</dbReference>
<accession>A0A1A5YHV1</accession>
<dbReference type="EMBL" id="LYPA01000060">
    <property type="protein sequence ID" value="OBR65172.1"/>
    <property type="molecule type" value="Genomic_DNA"/>
</dbReference>
<dbReference type="RefSeq" id="WP_068683525.1">
    <property type="nucleotide sequence ID" value="NZ_LYPA01000060.1"/>
</dbReference>
<dbReference type="GO" id="GO:0005737">
    <property type="term" value="C:cytoplasm"/>
    <property type="evidence" value="ECO:0007669"/>
    <property type="project" value="TreeGrafter"/>
</dbReference>
<proteinExistence type="predicted"/>
<feature type="domain" description="Calcineurin-like phosphoesterase" evidence="1">
    <location>
        <begin position="3"/>
        <end position="90"/>
    </location>
</feature>